<sequence length="89" mass="9681">MSRETVNLICAELPGTERVAGPEGDDLWTLAHEPLVRIGPEVQVREGGGWVALPPMSDHDLRERIVVAYEALRHALPGDVQASLDRTSG</sequence>
<organism evidence="1 2">
    <name type="scientific">Rubellimicrobium roseum</name>
    <dbReference type="NCBI Taxonomy" id="687525"/>
    <lineage>
        <taxon>Bacteria</taxon>
        <taxon>Pseudomonadati</taxon>
        <taxon>Pseudomonadota</taxon>
        <taxon>Alphaproteobacteria</taxon>
        <taxon>Rhodobacterales</taxon>
        <taxon>Roseobacteraceae</taxon>
        <taxon>Rubellimicrobium</taxon>
    </lineage>
</organism>
<dbReference type="AlphaFoldDB" id="A0A5C4NE54"/>
<dbReference type="OrthoDB" id="7863150at2"/>
<protein>
    <submittedName>
        <fullName evidence="1">Uncharacterized protein</fullName>
    </submittedName>
</protein>
<comment type="caution">
    <text evidence="1">The sequence shown here is derived from an EMBL/GenBank/DDBJ whole genome shotgun (WGS) entry which is preliminary data.</text>
</comment>
<dbReference type="RefSeq" id="WP_139082526.1">
    <property type="nucleotide sequence ID" value="NZ_VDFV01000026.1"/>
</dbReference>
<evidence type="ECO:0000313" key="1">
    <source>
        <dbReference type="EMBL" id="TNC68034.1"/>
    </source>
</evidence>
<gene>
    <name evidence="1" type="ORF">FHG71_15070</name>
</gene>
<dbReference type="Proteomes" id="UP000305709">
    <property type="component" value="Unassembled WGS sequence"/>
</dbReference>
<dbReference type="EMBL" id="VDFV01000026">
    <property type="protein sequence ID" value="TNC68034.1"/>
    <property type="molecule type" value="Genomic_DNA"/>
</dbReference>
<name>A0A5C4NE54_9RHOB</name>
<proteinExistence type="predicted"/>
<keyword evidence="2" id="KW-1185">Reference proteome</keyword>
<accession>A0A5C4NE54</accession>
<reference evidence="1 2" key="1">
    <citation type="submission" date="2019-06" db="EMBL/GenBank/DDBJ databases">
        <authorList>
            <person name="Jiang L."/>
        </authorList>
    </citation>
    <scope>NUCLEOTIDE SEQUENCE [LARGE SCALE GENOMIC DNA]</scope>
    <source>
        <strain evidence="1 2">YIM 48858</strain>
    </source>
</reference>
<evidence type="ECO:0000313" key="2">
    <source>
        <dbReference type="Proteomes" id="UP000305709"/>
    </source>
</evidence>